<dbReference type="InterPro" id="IPR018247">
    <property type="entry name" value="EF_Hand_1_Ca_BS"/>
</dbReference>
<dbReference type="GO" id="GO:0035999">
    <property type="term" value="P:tetrahydrofolate interconversion"/>
    <property type="evidence" value="ECO:0007669"/>
    <property type="project" value="InterPro"/>
</dbReference>
<evidence type="ECO:0000256" key="1">
    <source>
        <dbReference type="ARBA" id="ARBA00001933"/>
    </source>
</evidence>
<feature type="transmembrane region" description="Helical" evidence="23">
    <location>
        <begin position="786"/>
        <end position="806"/>
    </location>
</feature>
<evidence type="ECO:0000256" key="17">
    <source>
        <dbReference type="ARBA" id="ARBA00023128"/>
    </source>
</evidence>
<dbReference type="InterPro" id="IPR013216">
    <property type="entry name" value="Methyltransf_11"/>
</dbReference>
<keyword evidence="14 21" id="KW-0663">Pyridoxal phosphate</keyword>
<dbReference type="InterPro" id="IPR018816">
    <property type="entry name" value="Cactin_central"/>
</dbReference>
<comment type="cofactor">
    <cofactor evidence="1 21">
        <name>pyridoxal 5'-phosphate</name>
        <dbReference type="ChEBI" id="CHEBI:597326"/>
    </cofactor>
</comment>
<feature type="transmembrane region" description="Helical" evidence="23">
    <location>
        <begin position="761"/>
        <end position="779"/>
    </location>
</feature>
<evidence type="ECO:0000259" key="24">
    <source>
        <dbReference type="PROSITE" id="PS50222"/>
    </source>
</evidence>
<dbReference type="GO" id="GO:0004372">
    <property type="term" value="F:glycine hydroxymethyltransferase activity"/>
    <property type="evidence" value="ECO:0007669"/>
    <property type="project" value="UniProtKB-EC"/>
</dbReference>
<keyword evidence="20" id="KW-0479">Metal-binding</keyword>
<feature type="domain" description="EF-hand" evidence="24">
    <location>
        <begin position="49"/>
        <end position="84"/>
    </location>
</feature>
<dbReference type="SUPFAM" id="SSF53383">
    <property type="entry name" value="PLP-dependent transferases"/>
    <property type="match status" value="1"/>
</dbReference>
<keyword evidence="22" id="KW-0175">Coiled coil</keyword>
<evidence type="ECO:0000256" key="16">
    <source>
        <dbReference type="ARBA" id="ARBA00022989"/>
    </source>
</evidence>
<evidence type="ECO:0000256" key="4">
    <source>
        <dbReference type="ARBA" id="ARBA00004777"/>
    </source>
</evidence>
<dbReference type="GO" id="GO:0005509">
    <property type="term" value="F:calcium ion binding"/>
    <property type="evidence" value="ECO:0007669"/>
    <property type="project" value="InterPro"/>
</dbReference>
<evidence type="ECO:0000256" key="6">
    <source>
        <dbReference type="ARBA" id="ARBA00007294"/>
    </source>
</evidence>
<dbReference type="GO" id="GO:0005743">
    <property type="term" value="C:mitochondrial inner membrane"/>
    <property type="evidence" value="ECO:0007669"/>
    <property type="project" value="UniProtKB-SubCell"/>
</dbReference>
<dbReference type="GO" id="GO:0019264">
    <property type="term" value="P:glycine biosynthetic process from serine"/>
    <property type="evidence" value="ECO:0007669"/>
    <property type="project" value="InterPro"/>
</dbReference>
<protein>
    <recommendedName>
        <fullName evidence="8 21">Serine hydroxymethyltransferase</fullName>
        <ecNumber evidence="7 21">2.1.2.1</ecNumber>
    </recommendedName>
</protein>
<evidence type="ECO:0000256" key="9">
    <source>
        <dbReference type="ARBA" id="ARBA00022563"/>
    </source>
</evidence>
<dbReference type="EC" id="2.1.2.1" evidence="7 21"/>
<keyword evidence="18 23" id="KW-0472">Membrane</keyword>
<dbReference type="GO" id="GO:0005634">
    <property type="term" value="C:nucleus"/>
    <property type="evidence" value="ECO:0007669"/>
    <property type="project" value="TreeGrafter"/>
</dbReference>
<dbReference type="Gene3D" id="1.20.1300.10">
    <property type="entry name" value="Fumarate reductase/succinate dehydrogenase, transmembrane subunit"/>
    <property type="match status" value="1"/>
</dbReference>
<dbReference type="Pfam" id="PF10312">
    <property type="entry name" value="Cactin_mid"/>
    <property type="match status" value="1"/>
</dbReference>
<evidence type="ECO:0000313" key="25">
    <source>
        <dbReference type="EMBL" id="KAF7637289.1"/>
    </source>
</evidence>
<evidence type="ECO:0000256" key="5">
    <source>
        <dbReference type="ARBA" id="ARBA00006376"/>
    </source>
</evidence>
<keyword evidence="15" id="KW-0809">Transit peptide</keyword>
<dbReference type="InterPro" id="IPR001085">
    <property type="entry name" value="Ser_HO-MeTrfase"/>
</dbReference>
<dbReference type="GO" id="GO:0000030">
    <property type="term" value="F:mannosyltransferase activity"/>
    <property type="evidence" value="ECO:0007669"/>
    <property type="project" value="InterPro"/>
</dbReference>
<dbReference type="InterPro" id="IPR015421">
    <property type="entry name" value="PyrdxlP-dep_Trfase_major"/>
</dbReference>
<evidence type="ECO:0000313" key="26">
    <source>
        <dbReference type="Proteomes" id="UP000605970"/>
    </source>
</evidence>
<sequence length="1633" mass="187581">MHIEEIDVNKKMGEADERFHYFDMYDLNKVVQHDHKEGDTMDVAINDEEIEKQIDDILKEVDLDGDGMINYSEYIKRLDYNPTMICGKIFQSATNALPQRLVKIVSVRSMNLLPNKSFVSHLNTHAAMGPHALLFKIERYLAAGMVPLLPAAYFIHGTTMDLLLSAAIVMHSHWGMMAVVQDYARPIVVGERLARISPALVYVVSTILLVGLFHYNLFDIGLTKSFEKEERRRAEALKAFPEGIPYTDLNNPFNDTSLSETFIWKKKWETEGKSSVSKKKVEKINRETIAKNFAEMEQLKKNREARDAAKEDVEMINRDQERRLCDWNRTEDAFHMNQARLRSSIRIKEGRAKPIDLLARYISYFDESTEEDYHLDNPLSYIPKNSIDDLEDLIADIGVYRLIDGRKNADFWDDIESITKSMLKKLVENKRRSSDSGTVHSSVQEEIFKIFKGKSYTDLQHLENQIVAKIKNASKGTDVSYWEALLNQLGPYMAKQRLGENYAHIQKVWLKKIRNEQMNELKEETSEGLSTLVDQKSKELLCSSKDSEAVWKSANSIEELRKEVEETRFVMPFSFDDFQKFEDEVKEQHFQQLDTKGHMRQFVLKCYEYGRYSPTYGSETHIMPGIEILDESNDAKKLQEVRKNKRNERKDADLSASDKRMMDIAKMGMTEDEAVFAVEEALEQQHFLWSDKYRPRKPRYFNRVHTGFDWNKYNQTHYDIDNPPQKLFRDIDLIYPAAHLYIYRFFYSLTDEGKNIKRAQYIFASLYLFNLLLVFRLYFKSKRIPPFVLCLICLSSYRIHSIYVLRLFNDPIAIFLFYLSINLFISRQWLFGCIIYSFAVGVKMNILLFAPALFFVLLLSNGFFDTYCLLFFFVDLFSEQGGLINLLKRLWFGIRTRLDTHDILFVLFSSNLIGIIFARSLHYQFYCWYYHSIPYLLFSPIYRLDYILYKGDNNYYNNNIIIPFKSVLFRDEFGYRLADKVFDLLKSNTVCIDVGCGTGHIGMHLISENVGCLIQFDMSDKMVKISKSAEEKEFPTLRFIADEELIPLRPECADLILSGLSVHWINDLPKWFLRCFKTLKEDGVIIGGLLAGETLHELRVSLQLAEMERLGGIGAHISPFVEAQDIAALMNKCGFTLVTIDVDEIVINYPDMFALIPSIPVEREDYKGNSILNDSVDKVDQEIYSLVKKEKERQKLGIHLIASENFTSRSVSEIVGSCLTNKYSEGYPGVRYYGGNEYIDQIEIICQNRALKLFGLDPEKWGVNVQALSGSPANFAVYTAILEPHGRLMGLELTDGGHLTHGFFSPTKKVSATSLFFESMPYKVNPTTGLIDYDLLEQNSLLFRPKLIIAGTSCYAQLLDYKRFRSIADKCGSYLMADMAHIAGLVASGVIPSPFEYSDIVTTTTHKTLRGPRGALIFFRKGIKSINSKGEKTFYDFESKINSAVFPGLQGGPHNHSIAAIAVALKQCLTNEFVEYSHQILKNSKALANSLKQLGYTLVTGGTQTHLCLLDLRPKNLDAARIEHLLNLVHIVTNKNTCPGDKSALRPGGVRLGTPAMTSRGLKENDFEKIAEFIDKAIKIYQKNEEIFVKVKTLKEFKQIIENNNEFKTELDILGKEIIEFSKNFILPGKDDI</sequence>
<feature type="transmembrane region" description="Helical" evidence="23">
    <location>
        <begin position="903"/>
        <end position="921"/>
    </location>
</feature>
<evidence type="ECO:0000256" key="8">
    <source>
        <dbReference type="ARBA" id="ARBA00016846"/>
    </source>
</evidence>
<organism evidence="25 26">
    <name type="scientific">Meloidogyne graminicola</name>
    <dbReference type="NCBI Taxonomy" id="189291"/>
    <lineage>
        <taxon>Eukaryota</taxon>
        <taxon>Metazoa</taxon>
        <taxon>Ecdysozoa</taxon>
        <taxon>Nematoda</taxon>
        <taxon>Chromadorea</taxon>
        <taxon>Rhabditida</taxon>
        <taxon>Tylenchina</taxon>
        <taxon>Tylenchomorpha</taxon>
        <taxon>Tylenchoidea</taxon>
        <taxon>Meloidogynidae</taxon>
        <taxon>Meloidogyninae</taxon>
        <taxon>Meloidogyne</taxon>
    </lineage>
</organism>
<dbReference type="Gene3D" id="3.40.50.150">
    <property type="entry name" value="Vaccinia Virus protein VP39"/>
    <property type="match status" value="1"/>
</dbReference>
<feature type="transmembrane region" description="Helical" evidence="23">
    <location>
        <begin position="870"/>
        <end position="891"/>
    </location>
</feature>
<feature type="coiled-coil region" evidence="22">
    <location>
        <begin position="628"/>
        <end position="655"/>
    </location>
</feature>
<evidence type="ECO:0000256" key="13">
    <source>
        <dbReference type="ARBA" id="ARBA00022837"/>
    </source>
</evidence>
<evidence type="ECO:0000256" key="21">
    <source>
        <dbReference type="RuleBase" id="RU000585"/>
    </source>
</evidence>
<evidence type="ECO:0000256" key="18">
    <source>
        <dbReference type="ARBA" id="ARBA00023136"/>
    </source>
</evidence>
<dbReference type="InterPro" id="IPR007873">
    <property type="entry name" value="Glycosyltransferase_ALG3"/>
</dbReference>
<comment type="caution">
    <text evidence="25">The sequence shown here is derived from an EMBL/GenBank/DDBJ whole genome shotgun (WGS) entry which is preliminary data.</text>
</comment>
<dbReference type="InterPro" id="IPR049943">
    <property type="entry name" value="Ser_HO-MeTrfase-like"/>
</dbReference>
<accession>A0A8S9ZUM6</accession>
<dbReference type="Gene3D" id="1.10.238.10">
    <property type="entry name" value="EF-hand"/>
    <property type="match status" value="1"/>
</dbReference>
<dbReference type="InterPro" id="IPR011992">
    <property type="entry name" value="EF-hand-dom_pair"/>
</dbReference>
<dbReference type="InterPro" id="IPR039429">
    <property type="entry name" value="SHMT-like_dom"/>
</dbReference>
<evidence type="ECO:0000256" key="19">
    <source>
        <dbReference type="PIRSR" id="PIRSR607992-1"/>
    </source>
</evidence>
<comment type="similarity">
    <text evidence="6">Belongs to the CybS family.</text>
</comment>
<keyword evidence="10 21" id="KW-0808">Transferase</keyword>
<feature type="binding site" evidence="19">
    <location>
        <position position="183"/>
    </location>
    <ligand>
        <name>a ubiquinone</name>
        <dbReference type="ChEBI" id="CHEBI:16389"/>
        <note>ligand shared with IP/SDHB</note>
    </ligand>
</feature>
<feature type="transmembrane region" description="Helical" evidence="23">
    <location>
        <begin position="162"/>
        <end position="180"/>
    </location>
</feature>
<dbReference type="InterPro" id="IPR007992">
    <property type="entry name" value="CybS"/>
</dbReference>
<keyword evidence="9 21" id="KW-0554">One-carbon metabolism</keyword>
<keyword evidence="12" id="KW-0999">Mitochondrion inner membrane</keyword>
<dbReference type="CDD" id="cd03496">
    <property type="entry name" value="SQR_TypeC_CybS"/>
    <property type="match status" value="1"/>
</dbReference>
<dbReference type="PROSITE" id="PS00018">
    <property type="entry name" value="EF_HAND_1"/>
    <property type="match status" value="1"/>
</dbReference>
<evidence type="ECO:0000256" key="11">
    <source>
        <dbReference type="ARBA" id="ARBA00022692"/>
    </source>
</evidence>
<dbReference type="PANTHER" id="PTHR11680:SF59">
    <property type="entry name" value="SERINE HYDROXYMETHYLTRANSFERASE, CYTOSOLIC"/>
    <property type="match status" value="1"/>
</dbReference>
<evidence type="ECO:0000256" key="15">
    <source>
        <dbReference type="ARBA" id="ARBA00022946"/>
    </source>
</evidence>
<keyword evidence="26" id="KW-1185">Reference proteome</keyword>
<evidence type="ECO:0000256" key="3">
    <source>
        <dbReference type="ARBA" id="ARBA00004448"/>
    </source>
</evidence>
<dbReference type="PROSITE" id="PS00096">
    <property type="entry name" value="SHMT"/>
    <property type="match status" value="1"/>
</dbReference>
<dbReference type="SUPFAM" id="SSF53335">
    <property type="entry name" value="S-adenosyl-L-methionine-dependent methyltransferases"/>
    <property type="match status" value="1"/>
</dbReference>
<dbReference type="InterPro" id="IPR019798">
    <property type="entry name" value="Ser_HO-MeTrfase_PLP_BS"/>
</dbReference>
<dbReference type="CDD" id="cd02440">
    <property type="entry name" value="AdoMet_MTases"/>
    <property type="match status" value="1"/>
</dbReference>
<dbReference type="EMBL" id="JABEBT010000021">
    <property type="protein sequence ID" value="KAF7637289.1"/>
    <property type="molecule type" value="Genomic_DNA"/>
</dbReference>
<comment type="subcellular location">
    <subcellularLocation>
        <location evidence="3">Mitochondrion inner membrane</location>
        <topology evidence="3">Multi-pass membrane protein</topology>
    </subcellularLocation>
</comment>
<dbReference type="Pfam" id="PF09732">
    <property type="entry name" value="CactinC_cactus"/>
    <property type="match status" value="1"/>
</dbReference>
<dbReference type="Gene3D" id="3.90.1150.10">
    <property type="entry name" value="Aspartate Aminotransferase, domain 1"/>
    <property type="match status" value="1"/>
</dbReference>
<dbReference type="PROSITE" id="PS50222">
    <property type="entry name" value="EF_HAND_2"/>
    <property type="match status" value="1"/>
</dbReference>
<evidence type="ECO:0000256" key="12">
    <source>
        <dbReference type="ARBA" id="ARBA00022792"/>
    </source>
</evidence>
<dbReference type="FunFam" id="3.40.640.10:FF:000097">
    <property type="entry name" value="Serine hydroxymethyltransferase"/>
    <property type="match status" value="1"/>
</dbReference>
<dbReference type="OrthoDB" id="10265628at2759"/>
<dbReference type="GO" id="GO:0030170">
    <property type="term" value="F:pyridoxal phosphate binding"/>
    <property type="evidence" value="ECO:0007669"/>
    <property type="project" value="InterPro"/>
</dbReference>
<comment type="function">
    <text evidence="2 21">Interconversion of serine and glycine.</text>
</comment>
<dbReference type="NCBIfam" id="NF000586">
    <property type="entry name" value="PRK00011.1"/>
    <property type="match status" value="1"/>
</dbReference>
<feature type="binding site" description="axial binding residue" evidence="20">
    <location>
        <position position="171"/>
    </location>
    <ligand>
        <name>heme b</name>
        <dbReference type="ChEBI" id="CHEBI:60344"/>
        <note>ligand shared with SDHC</note>
    </ligand>
    <ligandPart>
        <name>Fe</name>
        <dbReference type="ChEBI" id="CHEBI:18248"/>
    </ligandPart>
</feature>
<dbReference type="Proteomes" id="UP000605970">
    <property type="component" value="Unassembled WGS sequence"/>
</dbReference>
<comment type="catalytic activity">
    <reaction evidence="21">
        <text>(6R)-5,10-methylene-5,6,7,8-tetrahydrofolate + glycine + H2O = (6S)-5,6,7,8-tetrahydrofolate + L-serine</text>
        <dbReference type="Rhea" id="RHEA:15481"/>
        <dbReference type="ChEBI" id="CHEBI:15377"/>
        <dbReference type="ChEBI" id="CHEBI:15636"/>
        <dbReference type="ChEBI" id="CHEBI:33384"/>
        <dbReference type="ChEBI" id="CHEBI:57305"/>
        <dbReference type="ChEBI" id="CHEBI:57453"/>
        <dbReference type="EC" id="2.1.2.1"/>
    </reaction>
</comment>
<keyword evidence="13" id="KW-0106">Calcium</keyword>
<dbReference type="Pfam" id="PF05208">
    <property type="entry name" value="ALG3"/>
    <property type="match status" value="2"/>
</dbReference>
<proteinExistence type="inferred from homology"/>
<evidence type="ECO:0000256" key="23">
    <source>
        <dbReference type="SAM" id="Phobius"/>
    </source>
</evidence>
<dbReference type="PANTHER" id="PTHR11680">
    <property type="entry name" value="SERINE HYDROXYMETHYLTRANSFERASE"/>
    <property type="match status" value="1"/>
</dbReference>
<comment type="similarity">
    <text evidence="5 21">Belongs to the SHMT family.</text>
</comment>
<dbReference type="InterPro" id="IPR019134">
    <property type="entry name" value="Cactin_C"/>
</dbReference>
<dbReference type="Pfam" id="PF08241">
    <property type="entry name" value="Methyltransf_11"/>
    <property type="match status" value="1"/>
</dbReference>
<dbReference type="Gene3D" id="3.40.640.10">
    <property type="entry name" value="Type I PLP-dependent aspartate aminotransferase-like (Major domain)"/>
    <property type="match status" value="1"/>
</dbReference>
<dbReference type="InterPro" id="IPR015424">
    <property type="entry name" value="PyrdxlP-dep_Trfase"/>
</dbReference>
<dbReference type="InterPro" id="IPR002048">
    <property type="entry name" value="EF_hand_dom"/>
</dbReference>
<name>A0A8S9ZUM6_9BILA</name>
<comment type="pathway">
    <text evidence="4 21">One-carbon metabolism; tetrahydrofolate interconversion.</text>
</comment>
<dbReference type="SUPFAM" id="SSF47473">
    <property type="entry name" value="EF-hand"/>
    <property type="match status" value="1"/>
</dbReference>
<feature type="transmembrane region" description="Helical" evidence="23">
    <location>
        <begin position="846"/>
        <end position="864"/>
    </location>
</feature>
<dbReference type="InterPro" id="IPR015422">
    <property type="entry name" value="PyrdxlP-dep_Trfase_small"/>
</dbReference>
<feature type="transmembrane region" description="Helical" evidence="23">
    <location>
        <begin position="812"/>
        <end position="839"/>
    </location>
</feature>
<keyword evidence="20" id="KW-0408">Iron</keyword>
<gene>
    <name evidence="25" type="ORF">Mgra_00003255</name>
</gene>
<keyword evidence="17" id="KW-0496">Mitochondrion</keyword>
<evidence type="ECO:0000256" key="10">
    <source>
        <dbReference type="ARBA" id="ARBA00022679"/>
    </source>
</evidence>
<dbReference type="Pfam" id="PF00464">
    <property type="entry name" value="SHMT"/>
    <property type="match status" value="1"/>
</dbReference>
<evidence type="ECO:0000256" key="22">
    <source>
        <dbReference type="SAM" id="Coils"/>
    </source>
</evidence>
<feature type="transmembrane region" description="Helical" evidence="23">
    <location>
        <begin position="200"/>
        <end position="218"/>
    </location>
</feature>
<dbReference type="InterPro" id="IPR034804">
    <property type="entry name" value="SQR/QFR_C/D"/>
</dbReference>
<evidence type="ECO:0000256" key="2">
    <source>
        <dbReference type="ARBA" id="ARBA00002224"/>
    </source>
</evidence>
<dbReference type="CDD" id="cd00378">
    <property type="entry name" value="SHMT"/>
    <property type="match status" value="1"/>
</dbReference>
<evidence type="ECO:0000256" key="14">
    <source>
        <dbReference type="ARBA" id="ARBA00022898"/>
    </source>
</evidence>
<dbReference type="HAMAP" id="MF_00051">
    <property type="entry name" value="SHMT"/>
    <property type="match status" value="1"/>
</dbReference>
<evidence type="ECO:0000256" key="7">
    <source>
        <dbReference type="ARBA" id="ARBA00012256"/>
    </source>
</evidence>
<dbReference type="InterPro" id="IPR029063">
    <property type="entry name" value="SAM-dependent_MTases_sf"/>
</dbReference>
<evidence type="ECO:0000256" key="20">
    <source>
        <dbReference type="PIRSR" id="PIRSR607992-2"/>
    </source>
</evidence>
<dbReference type="Pfam" id="PF05328">
    <property type="entry name" value="CybS"/>
    <property type="match status" value="1"/>
</dbReference>
<dbReference type="GO" id="GO:0008757">
    <property type="term" value="F:S-adenosylmethionine-dependent methyltransferase activity"/>
    <property type="evidence" value="ECO:0007669"/>
    <property type="project" value="InterPro"/>
</dbReference>
<reference evidence="25" key="1">
    <citation type="journal article" date="2020" name="Ecol. Evol.">
        <title>Genome structure and content of the rice root-knot nematode (Meloidogyne graminicola).</title>
        <authorList>
            <person name="Phan N.T."/>
            <person name="Danchin E.G.J."/>
            <person name="Klopp C."/>
            <person name="Perfus-Barbeoch L."/>
            <person name="Kozlowski D.K."/>
            <person name="Koutsovoulos G.D."/>
            <person name="Lopez-Roques C."/>
            <person name="Bouchez O."/>
            <person name="Zahm M."/>
            <person name="Besnard G."/>
            <person name="Bellafiore S."/>
        </authorList>
    </citation>
    <scope>NUCLEOTIDE SEQUENCE</scope>
    <source>
        <strain evidence="25">VN-18</strain>
    </source>
</reference>
<keyword evidence="11 23" id="KW-0812">Transmembrane</keyword>
<keyword evidence="16 23" id="KW-1133">Transmembrane helix</keyword>
<dbReference type="SMART" id="SM01050">
    <property type="entry name" value="CactinC_cactus"/>
    <property type="match status" value="1"/>
</dbReference>